<evidence type="ECO:0000313" key="2">
    <source>
        <dbReference type="Proteomes" id="UP001064971"/>
    </source>
</evidence>
<name>A0ABN6RB64_9DEIO</name>
<evidence type="ECO:0000313" key="1">
    <source>
        <dbReference type="EMBL" id="BDP40189.1"/>
    </source>
</evidence>
<sequence length="83" mass="9273">MPAVVTLEGLSAFLNEEGEWESPDAALAHLLTAFCDFYSRTYGPEKGFWQGHMLRLMEDKLGVAVEAVSPTREEVEAPPDRVY</sequence>
<proteinExistence type="predicted"/>
<dbReference type="EMBL" id="AP026560">
    <property type="protein sequence ID" value="BDP40189.1"/>
    <property type="molecule type" value="Genomic_DNA"/>
</dbReference>
<protein>
    <submittedName>
        <fullName evidence="1">Uncharacterized protein</fullName>
    </submittedName>
</protein>
<organism evidence="1 2">
    <name type="scientific">Deinococcus aetherius</name>
    <dbReference type="NCBI Taxonomy" id="200252"/>
    <lineage>
        <taxon>Bacteria</taxon>
        <taxon>Thermotogati</taxon>
        <taxon>Deinococcota</taxon>
        <taxon>Deinococci</taxon>
        <taxon>Deinococcales</taxon>
        <taxon>Deinococcaceae</taxon>
        <taxon>Deinococcus</taxon>
    </lineage>
</organism>
<keyword evidence="2" id="KW-1185">Reference proteome</keyword>
<dbReference type="Proteomes" id="UP001064971">
    <property type="component" value="Chromosome"/>
</dbReference>
<accession>A0ABN6RB64</accession>
<gene>
    <name evidence="1" type="ORF">DAETH_01580</name>
</gene>
<reference evidence="1" key="1">
    <citation type="submission" date="2022-07" db="EMBL/GenBank/DDBJ databases">
        <title>Complete Genome Sequence of the Radioresistant Bacterium Deinococcus aetherius ST0316, Isolated from the Air Dust collected in Lower Stratosphere above Japan.</title>
        <authorList>
            <person name="Satoh K."/>
            <person name="Hagiwara K."/>
            <person name="Katsumata K."/>
            <person name="Kubo A."/>
            <person name="Yokobori S."/>
            <person name="Yamagishi A."/>
            <person name="Oono Y."/>
            <person name="Narumi I."/>
        </authorList>
    </citation>
    <scope>NUCLEOTIDE SEQUENCE</scope>
    <source>
        <strain evidence="1">ST0316</strain>
    </source>
</reference>